<feature type="domain" description="Gfo/Idh/MocA-like oxidoreductase N-terminal" evidence="2">
    <location>
        <begin position="9"/>
        <end position="122"/>
    </location>
</feature>
<evidence type="ECO:0000259" key="2">
    <source>
        <dbReference type="Pfam" id="PF01408"/>
    </source>
</evidence>
<dbReference type="PANTHER" id="PTHR43818:SF11">
    <property type="entry name" value="BCDNA.GH03377"/>
    <property type="match status" value="1"/>
</dbReference>
<evidence type="ECO:0000256" key="1">
    <source>
        <dbReference type="ARBA" id="ARBA00023002"/>
    </source>
</evidence>
<dbReference type="PANTHER" id="PTHR43818">
    <property type="entry name" value="BCDNA.GH03377"/>
    <property type="match status" value="1"/>
</dbReference>
<dbReference type="InterPro" id="IPR000683">
    <property type="entry name" value="Gfo/Idh/MocA-like_OxRdtase_N"/>
</dbReference>
<evidence type="ECO:0000259" key="3">
    <source>
        <dbReference type="Pfam" id="PF22725"/>
    </source>
</evidence>
<dbReference type="Pfam" id="PF01408">
    <property type="entry name" value="GFO_IDH_MocA"/>
    <property type="match status" value="1"/>
</dbReference>
<feature type="domain" description="GFO/IDH/MocA-like oxidoreductase" evidence="3">
    <location>
        <begin position="135"/>
        <end position="268"/>
    </location>
</feature>
<accession>A0ABW6MFY6</accession>
<protein>
    <submittedName>
        <fullName evidence="4">Gfo/Idh/MocA family protein</fullName>
    </submittedName>
</protein>
<evidence type="ECO:0000313" key="5">
    <source>
        <dbReference type="Proteomes" id="UP001601303"/>
    </source>
</evidence>
<dbReference type="InterPro" id="IPR036291">
    <property type="entry name" value="NAD(P)-bd_dom_sf"/>
</dbReference>
<dbReference type="EMBL" id="JBIAHM010000016">
    <property type="protein sequence ID" value="MFE9604452.1"/>
    <property type="molecule type" value="Genomic_DNA"/>
</dbReference>
<organism evidence="4 5">
    <name type="scientific">Streptomyces hokutonensis</name>
    <dbReference type="NCBI Taxonomy" id="1306990"/>
    <lineage>
        <taxon>Bacteria</taxon>
        <taxon>Bacillati</taxon>
        <taxon>Actinomycetota</taxon>
        <taxon>Actinomycetes</taxon>
        <taxon>Kitasatosporales</taxon>
        <taxon>Streptomycetaceae</taxon>
        <taxon>Streptomyces</taxon>
    </lineage>
</organism>
<dbReference type="SUPFAM" id="SSF55347">
    <property type="entry name" value="Glyceraldehyde-3-phosphate dehydrogenase-like, C-terminal domain"/>
    <property type="match status" value="1"/>
</dbReference>
<dbReference type="InterPro" id="IPR055170">
    <property type="entry name" value="GFO_IDH_MocA-like_dom"/>
</dbReference>
<dbReference type="Pfam" id="PF22725">
    <property type="entry name" value="GFO_IDH_MocA_C3"/>
    <property type="match status" value="1"/>
</dbReference>
<keyword evidence="1" id="KW-0560">Oxidoreductase</keyword>
<dbReference type="RefSeq" id="WP_388113386.1">
    <property type="nucleotide sequence ID" value="NZ_JBIAHM010000016.1"/>
</dbReference>
<sequence>MNRSTPRARIGVVGAGMVFDAYARGLAWYGDLPVIRIADIDVGRARAKAEQHGIPAYGTPAELYADPDVDVVVNITPPVAHWEVTRDALAAGKHVYSEKPLAATVTLARENLAQAKAAGRVLAGAPDTFLGTAGQTARAAIDGGLIGTPFAATSFVRSSKVEAKHPDPGFFFQPGGGPTLDWGPYHVAALVNLLGPVAEVVGTSTIPSPRITVTTPNRVVDEVEVSVPTTVAAILRTASGAIVSTLYSFDIWDMTLPHIEVYGTEGTLNIPDPNRHDAPVLIKRRTDTDWSELPPVIAPTRAPEAGPFRGHGVNDLVESLRGQPLRVPGEFALHVLEVLEAIEQSTFAAGVRAITSRAERPAPAALPQSVSA</sequence>
<comment type="caution">
    <text evidence="4">The sequence shown here is derived from an EMBL/GenBank/DDBJ whole genome shotgun (WGS) entry which is preliminary data.</text>
</comment>
<reference evidence="4 5" key="1">
    <citation type="submission" date="2024-10" db="EMBL/GenBank/DDBJ databases">
        <title>The Natural Products Discovery Center: Release of the First 8490 Sequenced Strains for Exploring Actinobacteria Biosynthetic Diversity.</title>
        <authorList>
            <person name="Kalkreuter E."/>
            <person name="Kautsar S.A."/>
            <person name="Yang D."/>
            <person name="Bader C.D."/>
            <person name="Teijaro C.N."/>
            <person name="Fluegel L."/>
            <person name="Davis C.M."/>
            <person name="Simpson J.R."/>
            <person name="Lauterbach L."/>
            <person name="Steele A.D."/>
            <person name="Gui C."/>
            <person name="Meng S."/>
            <person name="Li G."/>
            <person name="Viehrig K."/>
            <person name="Ye F."/>
            <person name="Su P."/>
            <person name="Kiefer A.F."/>
            <person name="Nichols A."/>
            <person name="Cepeda A.J."/>
            <person name="Yan W."/>
            <person name="Fan B."/>
            <person name="Jiang Y."/>
            <person name="Adhikari A."/>
            <person name="Zheng C.-J."/>
            <person name="Schuster L."/>
            <person name="Cowan T.M."/>
            <person name="Smanski M.J."/>
            <person name="Chevrette M.G."/>
            <person name="De Carvalho L.P.S."/>
            <person name="Shen B."/>
        </authorList>
    </citation>
    <scope>NUCLEOTIDE SEQUENCE [LARGE SCALE GENOMIC DNA]</scope>
    <source>
        <strain evidence="4 5">NPDC006488</strain>
    </source>
</reference>
<gene>
    <name evidence="4" type="ORF">ACFYNQ_38645</name>
</gene>
<dbReference type="Proteomes" id="UP001601303">
    <property type="component" value="Unassembled WGS sequence"/>
</dbReference>
<keyword evidence="5" id="KW-1185">Reference proteome</keyword>
<evidence type="ECO:0000313" key="4">
    <source>
        <dbReference type="EMBL" id="MFE9604452.1"/>
    </source>
</evidence>
<name>A0ABW6MFY6_9ACTN</name>
<dbReference type="SUPFAM" id="SSF51735">
    <property type="entry name" value="NAD(P)-binding Rossmann-fold domains"/>
    <property type="match status" value="1"/>
</dbReference>
<proteinExistence type="predicted"/>
<dbReference type="InterPro" id="IPR050463">
    <property type="entry name" value="Gfo/Idh/MocA_oxidrdct_glycsds"/>
</dbReference>
<dbReference type="Gene3D" id="3.30.360.10">
    <property type="entry name" value="Dihydrodipicolinate Reductase, domain 2"/>
    <property type="match status" value="1"/>
</dbReference>
<dbReference type="Gene3D" id="3.40.50.720">
    <property type="entry name" value="NAD(P)-binding Rossmann-like Domain"/>
    <property type="match status" value="1"/>
</dbReference>